<evidence type="ECO:0000313" key="1">
    <source>
        <dbReference type="EMBL" id="KRH93049.1"/>
    </source>
</evidence>
<evidence type="ECO:0000313" key="2">
    <source>
        <dbReference type="Proteomes" id="UP000051530"/>
    </source>
</evidence>
<gene>
    <name evidence="1" type="ORF">M153_16340002401</name>
</gene>
<dbReference type="AlphaFoldDB" id="A0A0R0LUE7"/>
<accession>A0A0R0LUE7</accession>
<comment type="caution">
    <text evidence="1">The sequence shown here is derived from an EMBL/GenBank/DDBJ whole genome shotgun (WGS) entry which is preliminary data.</text>
</comment>
<reference evidence="1 2" key="1">
    <citation type="submission" date="2015-07" db="EMBL/GenBank/DDBJ databases">
        <title>The genome of Pseudoloma neurophilia, a relevant intracellular parasite of the zebrafish.</title>
        <authorList>
            <person name="Ndikumana S."/>
            <person name="Pelin A."/>
            <person name="Sanders J."/>
            <person name="Corradi N."/>
        </authorList>
    </citation>
    <scope>NUCLEOTIDE SEQUENCE [LARGE SCALE GENOMIC DNA]</scope>
    <source>
        <strain evidence="1 2">MK1</strain>
    </source>
</reference>
<keyword evidence="2" id="KW-1185">Reference proteome</keyword>
<dbReference type="OrthoDB" id="421393at2759"/>
<dbReference type="EMBL" id="LGUB01000513">
    <property type="protein sequence ID" value="KRH93049.1"/>
    <property type="molecule type" value="Genomic_DNA"/>
</dbReference>
<protein>
    <submittedName>
        <fullName evidence="1">Eukaryotic-type DNA primase, large subunit</fullName>
    </submittedName>
</protein>
<dbReference type="VEuPathDB" id="MicrosporidiaDB:M153_16340002401"/>
<sequence length="66" mass="7729">MQKVSKPQFPCKIFFYTRLNHQKAAFNDIVKLAKKRIALLRSIETLEDVRLMDMTPSDDELSHFAC</sequence>
<organism evidence="1 2">
    <name type="scientific">Pseudoloma neurophilia</name>
    <dbReference type="NCBI Taxonomy" id="146866"/>
    <lineage>
        <taxon>Eukaryota</taxon>
        <taxon>Fungi</taxon>
        <taxon>Fungi incertae sedis</taxon>
        <taxon>Microsporidia</taxon>
        <taxon>Pseudoloma</taxon>
    </lineage>
</organism>
<name>A0A0R0LUE7_9MICR</name>
<dbReference type="Proteomes" id="UP000051530">
    <property type="component" value="Unassembled WGS sequence"/>
</dbReference>
<feature type="non-terminal residue" evidence="1">
    <location>
        <position position="66"/>
    </location>
</feature>
<proteinExistence type="predicted"/>